<dbReference type="InterPro" id="IPR000394">
    <property type="entry name" value="RNA_pol_sigma_54"/>
</dbReference>
<dbReference type="PATRIC" id="fig|1133569.4.peg.894"/>
<feature type="domain" description="RNA polymerase sigma factor 54 DNA-binding" evidence="1">
    <location>
        <begin position="2"/>
        <end position="157"/>
    </location>
</feature>
<keyword evidence="3" id="KW-1185">Reference proteome</keyword>
<dbReference type="Proteomes" id="UP000051576">
    <property type="component" value="Unassembled WGS sequence"/>
</dbReference>
<evidence type="ECO:0000313" key="2">
    <source>
        <dbReference type="EMBL" id="KRM88810.1"/>
    </source>
</evidence>
<name>A0A0R2CBR8_9LACO</name>
<dbReference type="GO" id="GO:0016987">
    <property type="term" value="F:sigma factor activity"/>
    <property type="evidence" value="ECO:0007669"/>
    <property type="project" value="InterPro"/>
</dbReference>
<dbReference type="InterPro" id="IPR007634">
    <property type="entry name" value="RNA_pol_sigma_54_DNA-bd"/>
</dbReference>
<dbReference type="eggNOG" id="COG1508">
    <property type="taxonomic scope" value="Bacteria"/>
</dbReference>
<dbReference type="Pfam" id="PF04552">
    <property type="entry name" value="Sigma54_DBD"/>
    <property type="match status" value="1"/>
</dbReference>
<accession>A0A0R2CBR8</accession>
<sequence length="159" mass="18240">MQQKRSEYKTLINNLEQRGTTILKVGKEIANFQKDFFLGENHTLKPLLLRDVAQKLQLHESTISRAVNGKYLKCDFGVFELKSFFKRPISSKANADLSAESIQVQIKALIKAEDPQHPLSDSKLVKVLADSKIFLSRRTVAKYREELHIPSSTKRKQKE</sequence>
<gene>
    <name evidence="2" type="ORF">FD21_GL000824</name>
</gene>
<protein>
    <submittedName>
        <fullName evidence="2">Dna-directed rna polymerase, sigma factor 54</fullName>
    </submittedName>
</protein>
<organism evidence="2 3">
    <name type="scientific">Liquorilactobacillus vini DSM 20605</name>
    <dbReference type="NCBI Taxonomy" id="1133569"/>
    <lineage>
        <taxon>Bacteria</taxon>
        <taxon>Bacillati</taxon>
        <taxon>Bacillota</taxon>
        <taxon>Bacilli</taxon>
        <taxon>Lactobacillales</taxon>
        <taxon>Lactobacillaceae</taxon>
        <taxon>Liquorilactobacillus</taxon>
    </lineage>
</organism>
<dbReference type="PROSITE" id="PS00717">
    <property type="entry name" value="SIGMA54_1"/>
    <property type="match status" value="1"/>
</dbReference>
<dbReference type="PROSITE" id="PS50044">
    <property type="entry name" value="SIGMA54_3"/>
    <property type="match status" value="1"/>
</dbReference>
<dbReference type="PROSITE" id="PS00718">
    <property type="entry name" value="SIGMA54_2"/>
    <property type="match status" value="1"/>
</dbReference>
<dbReference type="GO" id="GO:0001216">
    <property type="term" value="F:DNA-binding transcription activator activity"/>
    <property type="evidence" value="ECO:0007669"/>
    <property type="project" value="InterPro"/>
</dbReference>
<dbReference type="PANTHER" id="PTHR32248">
    <property type="entry name" value="RNA POLYMERASE SIGMA-54 FACTOR"/>
    <property type="match status" value="1"/>
</dbReference>
<dbReference type="PANTHER" id="PTHR32248:SF4">
    <property type="entry name" value="RNA POLYMERASE SIGMA-54 FACTOR"/>
    <property type="match status" value="1"/>
</dbReference>
<dbReference type="AlphaFoldDB" id="A0A0R2CBR8"/>
<comment type="caution">
    <text evidence="2">The sequence shown here is derived from an EMBL/GenBank/DDBJ whole genome shotgun (WGS) entry which is preliminary data.</text>
</comment>
<evidence type="ECO:0000259" key="1">
    <source>
        <dbReference type="Pfam" id="PF04552"/>
    </source>
</evidence>
<dbReference type="STRING" id="1133569.FD21_GL000824"/>
<reference evidence="2 3" key="1">
    <citation type="journal article" date="2015" name="Genome Announc.">
        <title>Expanding the biotechnology potential of lactobacilli through comparative genomics of 213 strains and associated genera.</title>
        <authorList>
            <person name="Sun Z."/>
            <person name="Harris H.M."/>
            <person name="McCann A."/>
            <person name="Guo C."/>
            <person name="Argimon S."/>
            <person name="Zhang W."/>
            <person name="Yang X."/>
            <person name="Jeffery I.B."/>
            <person name="Cooney J.C."/>
            <person name="Kagawa T.F."/>
            <person name="Liu W."/>
            <person name="Song Y."/>
            <person name="Salvetti E."/>
            <person name="Wrobel A."/>
            <person name="Rasinkangas P."/>
            <person name="Parkhill J."/>
            <person name="Rea M.C."/>
            <person name="O'Sullivan O."/>
            <person name="Ritari J."/>
            <person name="Douillard F.P."/>
            <person name="Paul Ross R."/>
            <person name="Yang R."/>
            <person name="Briner A.E."/>
            <person name="Felis G.E."/>
            <person name="de Vos W.M."/>
            <person name="Barrangou R."/>
            <person name="Klaenhammer T.R."/>
            <person name="Caufield P.W."/>
            <person name="Cui Y."/>
            <person name="Zhang H."/>
            <person name="O'Toole P.W."/>
        </authorList>
    </citation>
    <scope>NUCLEOTIDE SEQUENCE [LARGE SCALE GENOMIC DNA]</scope>
    <source>
        <strain evidence="2 3">DSM 20605</strain>
    </source>
</reference>
<dbReference type="Gene3D" id="1.10.10.60">
    <property type="entry name" value="Homeodomain-like"/>
    <property type="match status" value="1"/>
</dbReference>
<dbReference type="EMBL" id="AYYX01000021">
    <property type="protein sequence ID" value="KRM88810.1"/>
    <property type="molecule type" value="Genomic_DNA"/>
</dbReference>
<evidence type="ECO:0000313" key="3">
    <source>
        <dbReference type="Proteomes" id="UP000051576"/>
    </source>
</evidence>
<dbReference type="GO" id="GO:0000428">
    <property type="term" value="C:DNA-directed RNA polymerase complex"/>
    <property type="evidence" value="ECO:0007669"/>
    <property type="project" value="UniProtKB-KW"/>
</dbReference>
<keyword evidence="2" id="KW-0804">Transcription</keyword>
<proteinExistence type="predicted"/>
<keyword evidence="2" id="KW-0240">DNA-directed RNA polymerase</keyword>
<dbReference type="PRINTS" id="PR00045">
    <property type="entry name" value="SIGMA54FCT"/>
</dbReference>